<dbReference type="Pfam" id="PF08007">
    <property type="entry name" value="JmjC_2"/>
    <property type="match status" value="1"/>
</dbReference>
<dbReference type="InterPro" id="IPR003347">
    <property type="entry name" value="JmjC_dom"/>
</dbReference>
<evidence type="ECO:0000313" key="17">
    <source>
        <dbReference type="Proteomes" id="UP000504615"/>
    </source>
</evidence>
<dbReference type="Proteomes" id="UP000504615">
    <property type="component" value="Unplaced"/>
</dbReference>
<accession>A0A6I9WJX9</accession>
<protein>
    <recommendedName>
        <fullName evidence="14">Bifunctional lysine-specific demethylase and histidyl-hydroxylase</fullName>
        <ecNumber evidence="14">1.14.11.27</ecNumber>
    </recommendedName>
</protein>
<dbReference type="PROSITE" id="PS51184">
    <property type="entry name" value="JMJC"/>
    <property type="match status" value="1"/>
</dbReference>
<evidence type="ECO:0000256" key="5">
    <source>
        <dbReference type="ARBA" id="ARBA00022853"/>
    </source>
</evidence>
<keyword evidence="5" id="KW-0156">Chromatin regulator</keyword>
<evidence type="ECO:0000256" key="13">
    <source>
        <dbReference type="ARBA" id="ARBA00047915"/>
    </source>
</evidence>
<keyword evidence="6 14" id="KW-0223">Dioxygenase</keyword>
<proteinExistence type="inferred from homology"/>
<evidence type="ECO:0000256" key="14">
    <source>
        <dbReference type="RuleBase" id="RU366061"/>
    </source>
</evidence>
<dbReference type="OrthoDB" id="425950at2759"/>
<dbReference type="KEGG" id="pbar:105431133"/>
<dbReference type="InterPro" id="IPR039994">
    <property type="entry name" value="NO66-like"/>
</dbReference>
<comment type="catalytic activity">
    <reaction evidence="13 14">
        <text>N(6),N(6)-dimethyl-L-lysyl(36)-[histone H3] + 2 2-oxoglutarate + 2 O2 = L-lysyl(36)-[histone H3] + 2 formaldehyde + 2 succinate + 2 CO2</text>
        <dbReference type="Rhea" id="RHEA:42032"/>
        <dbReference type="Rhea" id="RHEA-COMP:9785"/>
        <dbReference type="Rhea" id="RHEA-COMP:9787"/>
        <dbReference type="ChEBI" id="CHEBI:15379"/>
        <dbReference type="ChEBI" id="CHEBI:16526"/>
        <dbReference type="ChEBI" id="CHEBI:16810"/>
        <dbReference type="ChEBI" id="CHEBI:16842"/>
        <dbReference type="ChEBI" id="CHEBI:29969"/>
        <dbReference type="ChEBI" id="CHEBI:30031"/>
        <dbReference type="ChEBI" id="CHEBI:61976"/>
        <dbReference type="EC" id="1.14.11.27"/>
    </reaction>
</comment>
<keyword evidence="10 14" id="KW-0804">Transcription</keyword>
<dbReference type="GO" id="GO:0005506">
    <property type="term" value="F:iron ion binding"/>
    <property type="evidence" value="ECO:0007669"/>
    <property type="project" value="UniProtKB-UniRule"/>
</dbReference>
<evidence type="ECO:0000256" key="11">
    <source>
        <dbReference type="ARBA" id="ARBA00023242"/>
    </source>
</evidence>
<evidence type="ECO:0000256" key="8">
    <source>
        <dbReference type="ARBA" id="ARBA00023004"/>
    </source>
</evidence>
<evidence type="ECO:0000259" key="16">
    <source>
        <dbReference type="PROSITE" id="PS51184"/>
    </source>
</evidence>
<feature type="region of interest" description="Disordered" evidence="15">
    <location>
        <begin position="1"/>
        <end position="49"/>
    </location>
</feature>
<dbReference type="AlphaFoldDB" id="A0A6I9WJX9"/>
<dbReference type="RefSeq" id="XP_011643431.1">
    <property type="nucleotide sequence ID" value="XM_011645129.2"/>
</dbReference>
<dbReference type="GO" id="GO:0005730">
    <property type="term" value="C:nucleolus"/>
    <property type="evidence" value="ECO:0007669"/>
    <property type="project" value="TreeGrafter"/>
</dbReference>
<dbReference type="FunFam" id="2.60.120.650:FF:000013">
    <property type="entry name" value="Ribosomal oxygenase 1"/>
    <property type="match status" value="1"/>
</dbReference>
<dbReference type="Pfam" id="PF21233">
    <property type="entry name" value="WHD_RIOX1"/>
    <property type="match status" value="1"/>
</dbReference>
<feature type="compositionally biased region" description="Basic and acidic residues" evidence="15">
    <location>
        <begin position="21"/>
        <end position="35"/>
    </location>
</feature>
<dbReference type="GO" id="GO:0032453">
    <property type="term" value="F:histone H3K4 demethylase activity"/>
    <property type="evidence" value="ECO:0007669"/>
    <property type="project" value="TreeGrafter"/>
</dbReference>
<evidence type="ECO:0000256" key="15">
    <source>
        <dbReference type="SAM" id="MobiDB-lite"/>
    </source>
</evidence>
<dbReference type="PANTHER" id="PTHR13096:SF8">
    <property type="entry name" value="RIBOSOMAL OXYGENASE 1"/>
    <property type="match status" value="1"/>
</dbReference>
<dbReference type="InterPro" id="IPR049043">
    <property type="entry name" value="WHD_RIOX1"/>
</dbReference>
<dbReference type="CTD" id="31374"/>
<evidence type="ECO:0000256" key="7">
    <source>
        <dbReference type="ARBA" id="ARBA00023002"/>
    </source>
</evidence>
<reference evidence="18" key="1">
    <citation type="submission" date="2025-08" db="UniProtKB">
        <authorList>
            <consortium name="RefSeq"/>
        </authorList>
    </citation>
    <scope>IDENTIFICATION</scope>
</reference>
<keyword evidence="4 14" id="KW-0479">Metal-binding</keyword>
<keyword evidence="7 14" id="KW-0560">Oxidoreductase</keyword>
<evidence type="ECO:0000256" key="6">
    <source>
        <dbReference type="ARBA" id="ARBA00022964"/>
    </source>
</evidence>
<dbReference type="EC" id="1.14.11.27" evidence="14"/>
<evidence type="ECO:0000256" key="9">
    <source>
        <dbReference type="ARBA" id="ARBA00023015"/>
    </source>
</evidence>
<evidence type="ECO:0000313" key="18">
    <source>
        <dbReference type="RefSeq" id="XP_011643431.1"/>
    </source>
</evidence>
<dbReference type="Gene3D" id="2.60.120.650">
    <property type="entry name" value="Cupin"/>
    <property type="match status" value="1"/>
</dbReference>
<dbReference type="PANTHER" id="PTHR13096">
    <property type="entry name" value="MINA53 MYC INDUCED NUCLEAR ANTIGEN"/>
    <property type="match status" value="1"/>
</dbReference>
<name>A0A6I9WJX9_9HYME</name>
<comment type="subcellular location">
    <subcellularLocation>
        <location evidence="1 14">Nucleus</location>
    </subcellularLocation>
</comment>
<dbReference type="GO" id="GO:0140680">
    <property type="term" value="F:histone H3K36me/H3K36me2 demethylase activity"/>
    <property type="evidence" value="ECO:0007669"/>
    <property type="project" value="UniProtKB-EC"/>
</dbReference>
<comment type="similarity">
    <text evidence="2">Belongs to the ROX family. NO66 subfamily.</text>
</comment>
<evidence type="ECO:0000256" key="2">
    <source>
        <dbReference type="ARBA" id="ARBA00010309"/>
    </source>
</evidence>
<evidence type="ECO:0000256" key="4">
    <source>
        <dbReference type="ARBA" id="ARBA00022723"/>
    </source>
</evidence>
<evidence type="ECO:0000256" key="12">
    <source>
        <dbReference type="ARBA" id="ARBA00025670"/>
    </source>
</evidence>
<keyword evidence="3" id="KW-0678">Repressor</keyword>
<dbReference type="Gene3D" id="1.10.10.1500">
    <property type="entry name" value="JmjC domain-containing ribosomal oxygenase (ROX), dimer domain"/>
    <property type="match status" value="1"/>
</dbReference>
<dbReference type="GeneID" id="105431133"/>
<keyword evidence="8 14" id="KW-0408">Iron</keyword>
<feature type="domain" description="JmjC" evidence="16">
    <location>
        <begin position="256"/>
        <end position="400"/>
    </location>
</feature>
<dbReference type="Gene3D" id="3.90.930.40">
    <property type="match status" value="1"/>
</dbReference>
<sequence length="596" mass="69737">MEQMSAFSVHLAKQKNMKQKLNNEKRKQGHNEKKLKNSNQKYKKNEDVQGTVINQQIQEEERKIKFERKLNAVNNGKKIDKELNRKLKNAIKKSKKKNKQIFKKKKITQMIDIASIKNIEKKDSKNISKNIMKKDILDSLNRGCMSDDEVHIDYIFKDPFQFSQELFQFLIHPLDVKKFFNQNWETKYLFVNRDKPDYYKKLNVSTAMLDKILRKKHVQFTKNIDITSYSSEGKELHNPPGRAHPSVVWDYYLNGCSIRMLNPQTFFPNVFSLNATLQEFFGCFVGANLYLTPPGSQGFAPHYDDVEVFILQLEGQKLWKLYTLDAKHSLPRYSSKDFDQEEIGEPILEELVKPGDLLYLPRGTIHQAKTLNDSHSLHLTISVYQKNSWCDFLEKLLPQALKKATENDVRFRMGLPLNFLKYIGSAYDTSGFKEGFEKITKNFIIELIKHIDIENVADLMAKDHIHDFLPPMLFKNEQKCSVLRGGKVMVENGYVKKCAKITLQTEVRLLRLHCIRLVKEDIYKIYYSTHNSAEYHEIESQYLEVDECNVRGIKQLIKSYPNFILLDHLLFEDDFAKVQIATDLWDLGLIITKEPI</sequence>
<keyword evidence="9 14" id="KW-0805">Transcription regulation</keyword>
<gene>
    <name evidence="18" type="primary">LOC105431133</name>
</gene>
<comment type="cofactor">
    <cofactor evidence="14">
        <name>Fe(2+)</name>
        <dbReference type="ChEBI" id="CHEBI:29033"/>
    </cofactor>
    <text evidence="14">Binds 1 Fe(2+) ion per subunit.</text>
</comment>
<evidence type="ECO:0000256" key="10">
    <source>
        <dbReference type="ARBA" id="ARBA00023163"/>
    </source>
</evidence>
<evidence type="ECO:0000256" key="1">
    <source>
        <dbReference type="ARBA" id="ARBA00004123"/>
    </source>
</evidence>
<dbReference type="FunFam" id="3.90.930.40:FF:000001">
    <property type="entry name" value="ribosomal oxygenase 1 isoform X1"/>
    <property type="match status" value="1"/>
</dbReference>
<dbReference type="SUPFAM" id="SSF51197">
    <property type="entry name" value="Clavaminate synthase-like"/>
    <property type="match status" value="1"/>
</dbReference>
<dbReference type="SMART" id="SM00558">
    <property type="entry name" value="JmjC"/>
    <property type="match status" value="1"/>
</dbReference>
<organism evidence="17 18">
    <name type="scientific">Pogonomyrmex barbatus</name>
    <name type="common">red harvester ant</name>
    <dbReference type="NCBI Taxonomy" id="144034"/>
    <lineage>
        <taxon>Eukaryota</taxon>
        <taxon>Metazoa</taxon>
        <taxon>Ecdysozoa</taxon>
        <taxon>Arthropoda</taxon>
        <taxon>Hexapoda</taxon>
        <taxon>Insecta</taxon>
        <taxon>Pterygota</taxon>
        <taxon>Neoptera</taxon>
        <taxon>Endopterygota</taxon>
        <taxon>Hymenoptera</taxon>
        <taxon>Apocrita</taxon>
        <taxon>Aculeata</taxon>
        <taxon>Formicoidea</taxon>
        <taxon>Formicidae</taxon>
        <taxon>Myrmicinae</taxon>
        <taxon>Pogonomyrmex</taxon>
    </lineage>
</organism>
<evidence type="ECO:0000256" key="3">
    <source>
        <dbReference type="ARBA" id="ARBA00022491"/>
    </source>
</evidence>
<keyword evidence="17" id="KW-1185">Reference proteome</keyword>
<keyword evidence="11 14" id="KW-0539">Nucleus</keyword>
<comment type="function">
    <text evidence="12">Oxygenase that can act as both a histone lysine demethylase and a ribosomal histidine hydroxylase. Specifically demethylates 'Lys-4' (H3K4me) and 'Lys-36' (H3K36me) of histone H3, thereby playing a central role in histone code.</text>
</comment>